<protein>
    <recommendedName>
        <fullName evidence="3">VOC family protein</fullName>
    </recommendedName>
</protein>
<sequence>MLRVRPILHTPHAPEWVALLTALGLGEIRVADNGLGTALGVAGGRCFAADAGRILVSESDTFGTRLGFEVRDVQKFAQWTISDGTPVLLGTEAAAGGSVTIAEIVAPDGVSFSARPVDPLITDGTPQAPDPHPHGLAVVACWGTPDVPGAISTLANTGAKPEAANGGPGRARYRAKHGGYVDVTENDVPEAGLSFEYTGSASAMEERLALAGYESSVLEQGPNTVLSVRHPDGGRLRVACTQAKGNSVAGEPVGT</sequence>
<gene>
    <name evidence="1" type="ORF">JOF47_004106</name>
</gene>
<evidence type="ECO:0000313" key="2">
    <source>
        <dbReference type="Proteomes" id="UP001296993"/>
    </source>
</evidence>
<name>A0ABS4XJE9_9MICC</name>
<dbReference type="RefSeq" id="WP_210002216.1">
    <property type="nucleotide sequence ID" value="NZ_BAAAJY010000004.1"/>
</dbReference>
<evidence type="ECO:0000313" key="1">
    <source>
        <dbReference type="EMBL" id="MBP2388533.1"/>
    </source>
</evidence>
<organism evidence="1 2">
    <name type="scientific">Paeniglutamicibacter kerguelensis</name>
    <dbReference type="NCBI Taxonomy" id="254788"/>
    <lineage>
        <taxon>Bacteria</taxon>
        <taxon>Bacillati</taxon>
        <taxon>Actinomycetota</taxon>
        <taxon>Actinomycetes</taxon>
        <taxon>Micrococcales</taxon>
        <taxon>Micrococcaceae</taxon>
        <taxon>Paeniglutamicibacter</taxon>
    </lineage>
</organism>
<keyword evidence="2" id="KW-1185">Reference proteome</keyword>
<dbReference type="EMBL" id="JAGIOF010000004">
    <property type="protein sequence ID" value="MBP2388533.1"/>
    <property type="molecule type" value="Genomic_DNA"/>
</dbReference>
<evidence type="ECO:0008006" key="3">
    <source>
        <dbReference type="Google" id="ProtNLM"/>
    </source>
</evidence>
<accession>A0ABS4XJE9</accession>
<proteinExistence type="predicted"/>
<reference evidence="1 2" key="1">
    <citation type="submission" date="2021-03" db="EMBL/GenBank/DDBJ databases">
        <title>Sequencing the genomes of 1000 actinobacteria strains.</title>
        <authorList>
            <person name="Klenk H.-P."/>
        </authorList>
    </citation>
    <scope>NUCLEOTIDE SEQUENCE [LARGE SCALE GENOMIC DNA]</scope>
    <source>
        <strain evidence="1 2">DSM 15797</strain>
    </source>
</reference>
<dbReference type="Proteomes" id="UP001296993">
    <property type="component" value="Unassembled WGS sequence"/>
</dbReference>
<comment type="caution">
    <text evidence="1">The sequence shown here is derived from an EMBL/GenBank/DDBJ whole genome shotgun (WGS) entry which is preliminary data.</text>
</comment>